<dbReference type="EMBL" id="LR023366">
    <property type="protein sequence ID" value="SVE92985.1"/>
    <property type="molecule type" value="mRNA"/>
</dbReference>
<evidence type="ECO:0000256" key="3">
    <source>
        <dbReference type="ARBA" id="ARBA00005189"/>
    </source>
</evidence>
<dbReference type="GO" id="GO:0005789">
    <property type="term" value="C:endoplasmic reticulum membrane"/>
    <property type="evidence" value="ECO:0007669"/>
    <property type="project" value="UniProtKB-SubCell"/>
</dbReference>
<comment type="pathway">
    <text evidence="2 12">Phospholipid metabolism; phosphatidylserine biosynthesis.</text>
</comment>
<accession>A0A4Y7NL45</accession>
<gene>
    <name evidence="13" type="primary">EOG090X05CZ</name>
</gene>
<evidence type="ECO:0000256" key="6">
    <source>
        <dbReference type="ARBA" id="ARBA00022692"/>
    </source>
</evidence>
<dbReference type="EC" id="2.7.8.29" evidence="12"/>
<feature type="transmembrane region" description="Helical" evidence="12">
    <location>
        <begin position="283"/>
        <end position="299"/>
    </location>
</feature>
<feature type="transmembrane region" description="Helical" evidence="12">
    <location>
        <begin position="37"/>
        <end position="57"/>
    </location>
</feature>
<evidence type="ECO:0000256" key="1">
    <source>
        <dbReference type="ARBA" id="ARBA00004477"/>
    </source>
</evidence>
<comment type="catalytic activity">
    <reaction evidence="12">
        <text>a 1,2-diacyl-sn-glycero-3-phosphoethanolamine + L-serine = a 1,2-diacyl-sn-glycero-3-phospho-L-serine + ethanolamine</text>
        <dbReference type="Rhea" id="RHEA:27606"/>
        <dbReference type="ChEBI" id="CHEBI:33384"/>
        <dbReference type="ChEBI" id="CHEBI:57262"/>
        <dbReference type="ChEBI" id="CHEBI:57603"/>
        <dbReference type="ChEBI" id="CHEBI:64612"/>
        <dbReference type="EC" id="2.7.8.29"/>
    </reaction>
</comment>
<dbReference type="GO" id="GO:0106245">
    <property type="term" value="F:L-serine-phosphatidylethanolamine phosphatidyltransferase activity"/>
    <property type="evidence" value="ECO:0007669"/>
    <property type="project" value="UniProtKB-UniRule"/>
</dbReference>
<evidence type="ECO:0000256" key="11">
    <source>
        <dbReference type="ARBA" id="ARBA00023264"/>
    </source>
</evidence>
<proteinExistence type="evidence at transcript level"/>
<feature type="transmembrane region" description="Helical" evidence="12">
    <location>
        <begin position="213"/>
        <end position="233"/>
    </location>
</feature>
<keyword evidence="6 12" id="KW-0812">Transmembrane</keyword>
<evidence type="ECO:0000256" key="8">
    <source>
        <dbReference type="ARBA" id="ARBA00022989"/>
    </source>
</evidence>
<dbReference type="PANTHER" id="PTHR15362">
    <property type="entry name" value="PHOSPHATIDYLINOSITOL SYNTHASE"/>
    <property type="match status" value="1"/>
</dbReference>
<evidence type="ECO:0000256" key="5">
    <source>
        <dbReference type="ARBA" id="ARBA00022679"/>
    </source>
</evidence>
<comment type="similarity">
    <text evidence="4 12">Belongs to the phosphatidyl serine synthase family.</text>
</comment>
<dbReference type="Pfam" id="PF03034">
    <property type="entry name" value="PSS"/>
    <property type="match status" value="1"/>
</dbReference>
<evidence type="ECO:0000313" key="13">
    <source>
        <dbReference type="EMBL" id="SVE92985.1"/>
    </source>
</evidence>
<evidence type="ECO:0000256" key="2">
    <source>
        <dbReference type="ARBA" id="ARBA00004916"/>
    </source>
</evidence>
<organism evidence="13">
    <name type="scientific">Moina brachiata</name>
    <dbReference type="NCBI Taxonomy" id="675436"/>
    <lineage>
        <taxon>Eukaryota</taxon>
        <taxon>Metazoa</taxon>
        <taxon>Ecdysozoa</taxon>
        <taxon>Arthropoda</taxon>
        <taxon>Crustacea</taxon>
        <taxon>Branchiopoda</taxon>
        <taxon>Diplostraca</taxon>
        <taxon>Cladocera</taxon>
        <taxon>Anomopoda</taxon>
        <taxon>Moinidae</taxon>
        <taxon>Moina</taxon>
    </lineage>
</organism>
<feature type="transmembrane region" description="Helical" evidence="12">
    <location>
        <begin position="69"/>
        <end position="88"/>
    </location>
</feature>
<evidence type="ECO:0000256" key="4">
    <source>
        <dbReference type="ARBA" id="ARBA00008671"/>
    </source>
</evidence>
<reference evidence="13" key="1">
    <citation type="submission" date="2018-08" db="EMBL/GenBank/DDBJ databases">
        <authorList>
            <person name="Cornetti L."/>
        </authorList>
    </citation>
    <scope>NUCLEOTIDE SEQUENCE</scope>
    <source>
        <strain evidence="13">DE-FRO-2-1</strain>
    </source>
</reference>
<comment type="subcellular location">
    <subcellularLocation>
        <location evidence="1 12">Endoplasmic reticulum membrane</location>
        <topology evidence="1 12">Multi-pass membrane protein</topology>
    </subcellularLocation>
</comment>
<keyword evidence="7 12" id="KW-0256">Endoplasmic reticulum</keyword>
<dbReference type="PANTHER" id="PTHR15362:SF15">
    <property type="entry name" value="PHOSPHATIDYLSERINE SYNTHASE 1"/>
    <property type="match status" value="1"/>
</dbReference>
<feature type="transmembrane region" description="Helical" evidence="12">
    <location>
        <begin position="100"/>
        <end position="120"/>
    </location>
</feature>
<evidence type="ECO:0000256" key="12">
    <source>
        <dbReference type="RuleBase" id="RU368094"/>
    </source>
</evidence>
<keyword evidence="11 12" id="KW-1208">Phospholipid metabolism</keyword>
<dbReference type="AlphaFoldDB" id="A0A4Y7NL45"/>
<comment type="function">
    <text evidence="12">Catalyzes a base-exchange reaction in which the polar head group of phosphatidylethanolamine (PE) is replaced by L-serine.</text>
</comment>
<keyword evidence="12" id="KW-0594">Phospholipid biosynthesis</keyword>
<keyword evidence="8 12" id="KW-1133">Transmembrane helix</keyword>
<keyword evidence="10 12" id="KW-0472">Membrane</keyword>
<keyword evidence="12" id="KW-0444">Lipid biosynthesis</keyword>
<feature type="transmembrane region" description="Helical" evidence="12">
    <location>
        <begin position="187"/>
        <end position="207"/>
    </location>
</feature>
<dbReference type="InterPro" id="IPR004277">
    <property type="entry name" value="PSS"/>
</dbReference>
<name>A0A4Y7NL45_9CRUS</name>
<feature type="transmembrane region" description="Helical" evidence="12">
    <location>
        <begin position="383"/>
        <end position="404"/>
    </location>
</feature>
<comment type="pathway">
    <text evidence="3">Lipid metabolism.</text>
</comment>
<keyword evidence="9 12" id="KW-0443">Lipid metabolism</keyword>
<dbReference type="UniPathway" id="UPA00948"/>
<evidence type="ECO:0000256" key="10">
    <source>
        <dbReference type="ARBA" id="ARBA00023136"/>
    </source>
</evidence>
<protein>
    <recommendedName>
        <fullName evidence="12">Phosphatidylserine synthase</fullName>
        <ecNumber evidence="12">2.7.8.29</ecNumber>
    </recommendedName>
    <alternativeName>
        <fullName evidence="12">Serine-exchange enzyme</fullName>
    </alternativeName>
</protein>
<dbReference type="GO" id="GO:0006659">
    <property type="term" value="P:phosphatidylserine biosynthetic process"/>
    <property type="evidence" value="ECO:0007669"/>
    <property type="project" value="UniProtKB-UniRule"/>
</dbReference>
<evidence type="ECO:0000256" key="7">
    <source>
        <dbReference type="ARBA" id="ARBA00022824"/>
    </source>
</evidence>
<feature type="transmembrane region" description="Helical" evidence="12">
    <location>
        <begin position="353"/>
        <end position="371"/>
    </location>
</feature>
<sequence>MMAGSRRRTYSTVSQDGTDHFYVINERPVDDISMDLFYKPHTLTLLTILTSGLLLLAFTRDDDDFRANIWTGIRCAIFIFLVVSVLAFPNGPFTRPHPAIWRIVFGLSVFYLVMLQFCLFQNYETVRGILVWIDPSLANFHIDMDKEYGVNCSDVNLQRIWAHIDVFAASHFFGWIMKALLVRHYGILWTISVMWEITEIAFAHLLPNFVECWWDAIILDIVLCNGLGIWVGMKLCQYLEMREYKWESIKDIQSASGKLKRAVLQFTPESWTHVRWLDPHSSYMRFLAVAQLILFWQITELNTFFLKHIFELPPSHMLNLWRLLVIGLIVAPSLRQYYTYVTDARCTRVGTQCWVFGAIMITELIICIKFGREIFERTQILTIAAWLVIQFVMSMLCLYGCVIYQRCGLEKTKIHQTRRSRATTKIVNRKEKKVVTSNGLSKRRIRSNGSLLQSS</sequence>
<keyword evidence="5 12" id="KW-0808">Transferase</keyword>
<feature type="transmembrane region" description="Helical" evidence="12">
    <location>
        <begin position="319"/>
        <end position="341"/>
    </location>
</feature>
<evidence type="ECO:0000256" key="9">
    <source>
        <dbReference type="ARBA" id="ARBA00023098"/>
    </source>
</evidence>